<dbReference type="GO" id="GO:0043565">
    <property type="term" value="F:sequence-specific DNA binding"/>
    <property type="evidence" value="ECO:0007669"/>
    <property type="project" value="InterPro"/>
</dbReference>
<comment type="caution">
    <text evidence="5">The sequence shown here is derived from an EMBL/GenBank/DDBJ whole genome shotgun (WGS) entry which is preliminary data.</text>
</comment>
<dbReference type="Pfam" id="PF12833">
    <property type="entry name" value="HTH_18"/>
    <property type="match status" value="1"/>
</dbReference>
<dbReference type="PANTHER" id="PTHR43280:SF32">
    <property type="entry name" value="TRANSCRIPTIONAL REGULATORY PROTEIN"/>
    <property type="match status" value="1"/>
</dbReference>
<dbReference type="GO" id="GO:0003700">
    <property type="term" value="F:DNA-binding transcription factor activity"/>
    <property type="evidence" value="ECO:0007669"/>
    <property type="project" value="InterPro"/>
</dbReference>
<evidence type="ECO:0000256" key="3">
    <source>
        <dbReference type="ARBA" id="ARBA00023163"/>
    </source>
</evidence>
<dbReference type="InterPro" id="IPR014710">
    <property type="entry name" value="RmlC-like_jellyroll"/>
</dbReference>
<dbReference type="InterPro" id="IPR018060">
    <property type="entry name" value="HTH_AraC"/>
</dbReference>
<evidence type="ECO:0000256" key="2">
    <source>
        <dbReference type="ARBA" id="ARBA00023125"/>
    </source>
</evidence>
<dbReference type="SMART" id="SM00342">
    <property type="entry name" value="HTH_ARAC"/>
    <property type="match status" value="1"/>
</dbReference>
<sequence length="293" mass="34020">MRNNVSIPVYDYADVNKIDNPVKGFHIDRTTYLVKPDDVMEPHRRNNYSITLVLSGETTQYIDFKKYTVKAPAMIMLSPDQVHQHTGNSLSEIVNISFNCDFFMGETVGTGLLCWACMFERSVIELTDEQLRELMSFVRPMLREMENNLPLREMILRNQLKSLLTASSRFPQIDIASMQTDTLPNRIVRQFNELSDLHYKDKTQVAQYADMMFVTPGHLNDTIKSALGKTAKQIIDEKRIMEAKRLLYWGDVSIKEIAWQLNFEDDGYFNRFFKKHTGFTPAGFQKGAREKYN</sequence>
<evidence type="ECO:0000313" key="6">
    <source>
        <dbReference type="Proteomes" id="UP000461730"/>
    </source>
</evidence>
<dbReference type="InterPro" id="IPR037923">
    <property type="entry name" value="HTH-like"/>
</dbReference>
<evidence type="ECO:0000256" key="1">
    <source>
        <dbReference type="ARBA" id="ARBA00023015"/>
    </source>
</evidence>
<dbReference type="PROSITE" id="PS01124">
    <property type="entry name" value="HTH_ARAC_FAMILY_2"/>
    <property type="match status" value="1"/>
</dbReference>
<dbReference type="PROSITE" id="PS00041">
    <property type="entry name" value="HTH_ARAC_FAMILY_1"/>
    <property type="match status" value="1"/>
</dbReference>
<reference evidence="5 6" key="1">
    <citation type="submission" date="2019-12" db="EMBL/GenBank/DDBJ databases">
        <title>Chitinophaga sp. strain ysch24 (GDMCC 1.1355), whole genome shotgun sequence.</title>
        <authorList>
            <person name="Zhang X."/>
        </authorList>
    </citation>
    <scope>NUCLEOTIDE SEQUENCE [LARGE SCALE GENOMIC DNA]</scope>
    <source>
        <strain evidence="6">ysch24</strain>
    </source>
</reference>
<dbReference type="PANTHER" id="PTHR43280">
    <property type="entry name" value="ARAC-FAMILY TRANSCRIPTIONAL REGULATOR"/>
    <property type="match status" value="1"/>
</dbReference>
<name>A0A7K1UD60_9BACT</name>
<protein>
    <submittedName>
        <fullName evidence="5">Helix-turn-helix domain-containing protein</fullName>
    </submittedName>
</protein>
<keyword evidence="2" id="KW-0238">DNA-binding</keyword>
<keyword evidence="1" id="KW-0805">Transcription regulation</keyword>
<evidence type="ECO:0000259" key="4">
    <source>
        <dbReference type="PROSITE" id="PS01124"/>
    </source>
</evidence>
<feature type="domain" description="HTH araC/xylS-type" evidence="4">
    <location>
        <begin position="189"/>
        <end position="287"/>
    </location>
</feature>
<dbReference type="InterPro" id="IPR009057">
    <property type="entry name" value="Homeodomain-like_sf"/>
</dbReference>
<dbReference type="InterPro" id="IPR018062">
    <property type="entry name" value="HTH_AraC-typ_CS"/>
</dbReference>
<dbReference type="RefSeq" id="WP_157309728.1">
    <property type="nucleotide sequence ID" value="NZ_WRXN01000022.1"/>
</dbReference>
<dbReference type="AlphaFoldDB" id="A0A7K1UD60"/>
<accession>A0A7K1UD60</accession>
<keyword evidence="6" id="KW-1185">Reference proteome</keyword>
<dbReference type="EMBL" id="WRXN01000022">
    <property type="protein sequence ID" value="MVT12311.1"/>
    <property type="molecule type" value="Genomic_DNA"/>
</dbReference>
<proteinExistence type="predicted"/>
<keyword evidence="3" id="KW-0804">Transcription</keyword>
<dbReference type="InterPro" id="IPR003313">
    <property type="entry name" value="AraC-bd"/>
</dbReference>
<evidence type="ECO:0000313" key="5">
    <source>
        <dbReference type="EMBL" id="MVT12311.1"/>
    </source>
</evidence>
<gene>
    <name evidence="5" type="ORF">GO493_28910</name>
</gene>
<dbReference type="Proteomes" id="UP000461730">
    <property type="component" value="Unassembled WGS sequence"/>
</dbReference>
<dbReference type="Pfam" id="PF02311">
    <property type="entry name" value="AraC_binding"/>
    <property type="match status" value="1"/>
</dbReference>
<dbReference type="SUPFAM" id="SSF46689">
    <property type="entry name" value="Homeodomain-like"/>
    <property type="match status" value="1"/>
</dbReference>
<dbReference type="Gene3D" id="2.60.120.10">
    <property type="entry name" value="Jelly Rolls"/>
    <property type="match status" value="1"/>
</dbReference>
<dbReference type="Gene3D" id="1.10.10.60">
    <property type="entry name" value="Homeodomain-like"/>
    <property type="match status" value="1"/>
</dbReference>
<dbReference type="SUPFAM" id="SSF51215">
    <property type="entry name" value="Regulatory protein AraC"/>
    <property type="match status" value="1"/>
</dbReference>
<organism evidence="5 6">
    <name type="scientific">Chitinophaga tropicalis</name>
    <dbReference type="NCBI Taxonomy" id="2683588"/>
    <lineage>
        <taxon>Bacteria</taxon>
        <taxon>Pseudomonadati</taxon>
        <taxon>Bacteroidota</taxon>
        <taxon>Chitinophagia</taxon>
        <taxon>Chitinophagales</taxon>
        <taxon>Chitinophagaceae</taxon>
        <taxon>Chitinophaga</taxon>
    </lineage>
</organism>